<dbReference type="Proteomes" id="UP000293535">
    <property type="component" value="Unassembled WGS sequence"/>
</dbReference>
<protein>
    <submittedName>
        <fullName evidence="1">Uncharacterized protein</fullName>
    </submittedName>
</protein>
<sequence>MTDEEEDPLERIVADKDAVDRERLAGAIEGIVNVDNDSGEVIVRPGYHNLDNKPKFVARLLARRAAFELDFIDESEVGASSGEFAARMDPSDSTIQNYGSLDFVDNDEEHGGYYIPGHSIELAIDYLDQAKDDSDE</sequence>
<name>A0A482T566_HALHI</name>
<dbReference type="RefSeq" id="WP_129756361.1">
    <property type="nucleotide sequence ID" value="NZ_CABITY010000008.1"/>
</dbReference>
<evidence type="ECO:0000313" key="1">
    <source>
        <dbReference type="EMBL" id="RYJ07705.1"/>
    </source>
</evidence>
<organism evidence="1 2">
    <name type="scientific">Haloarcula hispanica</name>
    <dbReference type="NCBI Taxonomy" id="51589"/>
    <lineage>
        <taxon>Archaea</taxon>
        <taxon>Methanobacteriati</taxon>
        <taxon>Methanobacteriota</taxon>
        <taxon>Stenosarchaea group</taxon>
        <taxon>Halobacteria</taxon>
        <taxon>Halobacteriales</taxon>
        <taxon>Haloarculaceae</taxon>
        <taxon>Haloarcula</taxon>
    </lineage>
</organism>
<dbReference type="AlphaFoldDB" id="A0A482T566"/>
<comment type="caution">
    <text evidence="1">The sequence shown here is derived from an EMBL/GenBank/DDBJ whole genome shotgun (WGS) entry which is preliminary data.</text>
</comment>
<dbReference type="EMBL" id="RZIG01000005">
    <property type="protein sequence ID" value="RYJ07705.1"/>
    <property type="molecule type" value="Genomic_DNA"/>
</dbReference>
<evidence type="ECO:0000313" key="2">
    <source>
        <dbReference type="Proteomes" id="UP000293535"/>
    </source>
</evidence>
<gene>
    <name evidence="1" type="ORF">ELS20_18275</name>
</gene>
<proteinExistence type="predicted"/>
<accession>A0A482T566</accession>
<reference evidence="1 2" key="1">
    <citation type="submission" date="2018-12" db="EMBL/GenBank/DDBJ databases">
        <title>Draft genome sequence of Haloarcula hispinica strain 18.1, an halophilic archaeon isolated from Chott El Jerid of Southern Tunisia.</title>
        <authorList>
            <person name="Najjari A."/>
            <person name="Ben Dhia O."/>
            <person name="Ferjani R."/>
            <person name="Mahjoubi M."/>
            <person name="Sghaier H."/>
            <person name="Elshahed M."/>
            <person name="Ouzari H.I."/>
            <person name="Cherid A."/>
            <person name="Youssef N."/>
        </authorList>
    </citation>
    <scope>NUCLEOTIDE SEQUENCE [LARGE SCALE GENOMIC DNA]</scope>
    <source>
        <strain evidence="1 2">18.1</strain>
    </source>
</reference>